<feature type="domain" description="DUF2249" evidence="2">
    <location>
        <begin position="45"/>
        <end position="113"/>
    </location>
</feature>
<dbReference type="AlphaFoldDB" id="A0A563E2Q1"/>
<keyword evidence="4" id="KW-1185">Reference proteome</keyword>
<dbReference type="InterPro" id="IPR018720">
    <property type="entry name" value="DUF2249"/>
</dbReference>
<proteinExistence type="predicted"/>
<sequence>MVLVCTNNDVKTRLRSLHRTIHEEQTMSEHDESRSTGVDEAGGDLDVRLLPHADRHTVIFGRLEALAAGESLVIVNDHDPKPLRYQASALWPDTFEWTYLESGPQQWRISITRAH</sequence>
<name>A0A563E2Q1_9MICO</name>
<evidence type="ECO:0000313" key="3">
    <source>
        <dbReference type="EMBL" id="TWP36675.1"/>
    </source>
</evidence>
<organism evidence="3 4">
    <name type="scientific">Leekyejoonella antrihumi</name>
    <dbReference type="NCBI Taxonomy" id="1660198"/>
    <lineage>
        <taxon>Bacteria</taxon>
        <taxon>Bacillati</taxon>
        <taxon>Actinomycetota</taxon>
        <taxon>Actinomycetes</taxon>
        <taxon>Micrococcales</taxon>
        <taxon>Dermacoccaceae</taxon>
        <taxon>Leekyejoonella</taxon>
    </lineage>
</organism>
<reference evidence="3 4" key="2">
    <citation type="submission" date="2019-08" db="EMBL/GenBank/DDBJ databases">
        <title>Jejuicoccus antrihumi gen. nov., sp. nov., a new member of the family Dermacoccaceae isolated from a cave.</title>
        <authorList>
            <person name="Schumann P."/>
            <person name="Kim I.S."/>
        </authorList>
    </citation>
    <scope>NUCLEOTIDE SEQUENCE [LARGE SCALE GENOMIC DNA]</scope>
    <source>
        <strain evidence="3 4">C5-26</strain>
    </source>
</reference>
<dbReference type="OrthoDB" id="8451629at2"/>
<gene>
    <name evidence="3" type="ORF">FGL98_09475</name>
</gene>
<accession>A0A563E2Q1</accession>
<evidence type="ECO:0000259" key="2">
    <source>
        <dbReference type="Pfam" id="PF10006"/>
    </source>
</evidence>
<feature type="region of interest" description="Disordered" evidence="1">
    <location>
        <begin position="21"/>
        <end position="40"/>
    </location>
</feature>
<protein>
    <submittedName>
        <fullName evidence="3">DUF2249 domain-containing protein</fullName>
    </submittedName>
</protein>
<evidence type="ECO:0000313" key="4">
    <source>
        <dbReference type="Proteomes" id="UP000320244"/>
    </source>
</evidence>
<dbReference type="Pfam" id="PF10006">
    <property type="entry name" value="DUF2249"/>
    <property type="match status" value="1"/>
</dbReference>
<reference evidence="3 4" key="1">
    <citation type="submission" date="2019-05" db="EMBL/GenBank/DDBJ databases">
        <authorList>
            <person name="Lee S.D."/>
        </authorList>
    </citation>
    <scope>NUCLEOTIDE SEQUENCE [LARGE SCALE GENOMIC DNA]</scope>
    <source>
        <strain evidence="3 4">C5-26</strain>
    </source>
</reference>
<dbReference type="Proteomes" id="UP000320244">
    <property type="component" value="Unassembled WGS sequence"/>
</dbReference>
<dbReference type="EMBL" id="VCQV01000010">
    <property type="protein sequence ID" value="TWP36675.1"/>
    <property type="molecule type" value="Genomic_DNA"/>
</dbReference>
<evidence type="ECO:0000256" key="1">
    <source>
        <dbReference type="SAM" id="MobiDB-lite"/>
    </source>
</evidence>
<comment type="caution">
    <text evidence="3">The sequence shown here is derived from an EMBL/GenBank/DDBJ whole genome shotgun (WGS) entry which is preliminary data.</text>
</comment>
<feature type="compositionally biased region" description="Basic and acidic residues" evidence="1">
    <location>
        <begin position="21"/>
        <end position="34"/>
    </location>
</feature>